<evidence type="ECO:0000313" key="3">
    <source>
        <dbReference type="Proteomes" id="UP001221757"/>
    </source>
</evidence>
<name>A0AAD7GTA2_MYCRO</name>
<dbReference type="AlphaFoldDB" id="A0AAD7GTA2"/>
<evidence type="ECO:0000313" key="2">
    <source>
        <dbReference type="EMBL" id="KAJ7704812.1"/>
    </source>
</evidence>
<keyword evidence="1" id="KW-1133">Transmembrane helix</keyword>
<feature type="non-terminal residue" evidence="2">
    <location>
        <position position="1"/>
    </location>
</feature>
<dbReference type="Proteomes" id="UP001221757">
    <property type="component" value="Unassembled WGS sequence"/>
</dbReference>
<gene>
    <name evidence="2" type="ORF">B0H17DRAFT_1038612</name>
</gene>
<reference evidence="2" key="1">
    <citation type="submission" date="2023-03" db="EMBL/GenBank/DDBJ databases">
        <title>Massive genome expansion in bonnet fungi (Mycena s.s.) driven by repeated elements and novel gene families across ecological guilds.</title>
        <authorList>
            <consortium name="Lawrence Berkeley National Laboratory"/>
            <person name="Harder C.B."/>
            <person name="Miyauchi S."/>
            <person name="Viragh M."/>
            <person name="Kuo A."/>
            <person name="Thoen E."/>
            <person name="Andreopoulos B."/>
            <person name="Lu D."/>
            <person name="Skrede I."/>
            <person name="Drula E."/>
            <person name="Henrissat B."/>
            <person name="Morin E."/>
            <person name="Kohler A."/>
            <person name="Barry K."/>
            <person name="LaButti K."/>
            <person name="Morin E."/>
            <person name="Salamov A."/>
            <person name="Lipzen A."/>
            <person name="Mereny Z."/>
            <person name="Hegedus B."/>
            <person name="Baldrian P."/>
            <person name="Stursova M."/>
            <person name="Weitz H."/>
            <person name="Taylor A."/>
            <person name="Grigoriev I.V."/>
            <person name="Nagy L.G."/>
            <person name="Martin F."/>
            <person name="Kauserud H."/>
        </authorList>
    </citation>
    <scope>NUCLEOTIDE SEQUENCE</scope>
    <source>
        <strain evidence="2">CBHHK067</strain>
    </source>
</reference>
<proteinExistence type="predicted"/>
<accession>A0AAD7GTA2</accession>
<sequence>LLSFTFSLFHSFLTLQTIPLFCHILFLPPTFERERYESHFTYLPNLIVIFVAPSINQSVELLYIFLAYWKLRNSKGDRFQVPQRLGEATIHLIAHTEVLMPAANAPL</sequence>
<evidence type="ECO:0000256" key="1">
    <source>
        <dbReference type="SAM" id="Phobius"/>
    </source>
</evidence>
<organism evidence="2 3">
    <name type="scientific">Mycena rosella</name>
    <name type="common">Pink bonnet</name>
    <name type="synonym">Agaricus rosellus</name>
    <dbReference type="NCBI Taxonomy" id="1033263"/>
    <lineage>
        <taxon>Eukaryota</taxon>
        <taxon>Fungi</taxon>
        <taxon>Dikarya</taxon>
        <taxon>Basidiomycota</taxon>
        <taxon>Agaricomycotina</taxon>
        <taxon>Agaricomycetes</taxon>
        <taxon>Agaricomycetidae</taxon>
        <taxon>Agaricales</taxon>
        <taxon>Marasmiineae</taxon>
        <taxon>Mycenaceae</taxon>
        <taxon>Mycena</taxon>
    </lineage>
</organism>
<keyword evidence="1" id="KW-0812">Transmembrane</keyword>
<feature type="transmembrane region" description="Helical" evidence="1">
    <location>
        <begin position="46"/>
        <end position="69"/>
    </location>
</feature>
<protein>
    <submittedName>
        <fullName evidence="2">Uncharacterized protein</fullName>
    </submittedName>
</protein>
<feature type="transmembrane region" description="Helical" evidence="1">
    <location>
        <begin position="7"/>
        <end position="26"/>
    </location>
</feature>
<keyword evidence="1" id="KW-0472">Membrane</keyword>
<keyword evidence="3" id="KW-1185">Reference proteome</keyword>
<dbReference type="EMBL" id="JARKIE010000009">
    <property type="protein sequence ID" value="KAJ7704812.1"/>
    <property type="molecule type" value="Genomic_DNA"/>
</dbReference>
<comment type="caution">
    <text evidence="2">The sequence shown here is derived from an EMBL/GenBank/DDBJ whole genome shotgun (WGS) entry which is preliminary data.</text>
</comment>